<proteinExistence type="predicted"/>
<gene>
    <name evidence="2" type="ORF">DBV15_08325</name>
</gene>
<evidence type="ECO:0000313" key="3">
    <source>
        <dbReference type="Proteomes" id="UP000310200"/>
    </source>
</evidence>
<feature type="region of interest" description="Disordered" evidence="1">
    <location>
        <begin position="29"/>
        <end position="48"/>
    </location>
</feature>
<evidence type="ECO:0000313" key="2">
    <source>
        <dbReference type="EMBL" id="TGZ57702.1"/>
    </source>
</evidence>
<feature type="compositionally biased region" description="Basic and acidic residues" evidence="1">
    <location>
        <begin position="108"/>
        <end position="124"/>
    </location>
</feature>
<comment type="caution">
    <text evidence="2">The sequence shown here is derived from an EMBL/GenBank/DDBJ whole genome shotgun (WGS) entry which is preliminary data.</text>
</comment>
<feature type="non-terminal residue" evidence="2">
    <location>
        <position position="370"/>
    </location>
</feature>
<feature type="non-terminal residue" evidence="2">
    <location>
        <position position="1"/>
    </location>
</feature>
<protein>
    <submittedName>
        <fullName evidence="2">Uncharacterized protein</fullName>
    </submittedName>
</protein>
<reference evidence="2 3" key="1">
    <citation type="journal article" date="2019" name="Philos. Trans. R. Soc. Lond., B, Biol. Sci.">
        <title>Ant behaviour and brain gene expression of defending hosts depend on the ecological success of the intruding social parasite.</title>
        <authorList>
            <person name="Kaur R."/>
            <person name="Stoldt M."/>
            <person name="Jongepier E."/>
            <person name="Feldmeyer B."/>
            <person name="Menzel F."/>
            <person name="Bornberg-Bauer E."/>
            <person name="Foitzik S."/>
        </authorList>
    </citation>
    <scope>NUCLEOTIDE SEQUENCE [LARGE SCALE GENOMIC DNA]</scope>
    <source>
        <tissue evidence="2">Whole body</tissue>
    </source>
</reference>
<keyword evidence="3" id="KW-1185">Reference proteome</keyword>
<feature type="compositionally biased region" description="Acidic residues" evidence="1">
    <location>
        <begin position="34"/>
        <end position="43"/>
    </location>
</feature>
<dbReference type="STRING" id="300112.A0A4S2L449"/>
<dbReference type="Proteomes" id="UP000310200">
    <property type="component" value="Unassembled WGS sequence"/>
</dbReference>
<name>A0A4S2L449_9HYME</name>
<organism evidence="2 3">
    <name type="scientific">Temnothorax longispinosus</name>
    <dbReference type="NCBI Taxonomy" id="300112"/>
    <lineage>
        <taxon>Eukaryota</taxon>
        <taxon>Metazoa</taxon>
        <taxon>Ecdysozoa</taxon>
        <taxon>Arthropoda</taxon>
        <taxon>Hexapoda</taxon>
        <taxon>Insecta</taxon>
        <taxon>Pterygota</taxon>
        <taxon>Neoptera</taxon>
        <taxon>Endopterygota</taxon>
        <taxon>Hymenoptera</taxon>
        <taxon>Apocrita</taxon>
        <taxon>Aculeata</taxon>
        <taxon>Formicoidea</taxon>
        <taxon>Formicidae</taxon>
        <taxon>Myrmicinae</taxon>
        <taxon>Temnothorax</taxon>
    </lineage>
</organism>
<dbReference type="AlphaFoldDB" id="A0A4S2L449"/>
<sequence>SIWQQVDRTLAVSLAKKAERTVEARRVARKSAEVVDEGEDEQQEDGKGIRRRGRTIVAALATLVVRQASRRWMSLFIKVRSGVLVGPHFINDNENVTVHVDLLNLQTNKRERERETEKESESESGRANTVHSPLMPLKRWLLLWSIGTSTGLEFPPTSRQEGRFRAPRRAELSRVGPRAGRRGISFRVLFRLKSCPPLARQGIHPLLHVRESHVKPSAVVCVSPKRQVSRALNTPPIALRSTIRTHHEGGNTWAIGRTYNGYTARRFPLLPRFSYALAKPQCGDAARYNAPTSGARRHSHLFTLNRGDFASLVRNLLGPIYGDSVMELLIRQARDILVCAYHGNLENFVRTYLSPAATLLAEVKNVAASE</sequence>
<dbReference type="EMBL" id="QBLH01000131">
    <property type="protein sequence ID" value="TGZ57702.1"/>
    <property type="molecule type" value="Genomic_DNA"/>
</dbReference>
<accession>A0A4S2L449</accession>
<feature type="region of interest" description="Disordered" evidence="1">
    <location>
        <begin position="107"/>
        <end position="130"/>
    </location>
</feature>
<evidence type="ECO:0000256" key="1">
    <source>
        <dbReference type="SAM" id="MobiDB-lite"/>
    </source>
</evidence>